<dbReference type="AlphaFoldDB" id="A0A2G6PGH5"/>
<dbReference type="Gene3D" id="2.40.170.20">
    <property type="entry name" value="TonB-dependent receptor, beta-barrel domain"/>
    <property type="match status" value="1"/>
</dbReference>
<proteinExistence type="inferred from homology"/>
<dbReference type="PANTHER" id="PTHR32552:SF84">
    <property type="entry name" value="TONB-DEPENDENT RECEPTOR-RELATED"/>
    <property type="match status" value="1"/>
</dbReference>
<dbReference type="SUPFAM" id="SSF56935">
    <property type="entry name" value="Porins"/>
    <property type="match status" value="1"/>
</dbReference>
<dbReference type="GO" id="GO:0038023">
    <property type="term" value="F:signaling receptor activity"/>
    <property type="evidence" value="ECO:0007669"/>
    <property type="project" value="InterPro"/>
</dbReference>
<dbReference type="InterPro" id="IPR036942">
    <property type="entry name" value="Beta-barrel_TonB_sf"/>
</dbReference>
<sequence length="719" mass="78784">MFSISFPYTNFSKTICAQCPQGRMRLALGLTLAALCVTSPNTSAADNEAGSVSLSEIVVTDTGISELDLDFPSTAGSRTSIPARKLPASVESLDSDHILERGDYEIANAITRTTGLTGIGTGGNGGMAFSARGFTGVNSVAVLEDRLRLAPAAGTVTYPNDSWGYERFEVLRGLGSVINGTGTVGATINAVRKRPSRDTHVEALLGIGTESTGRLGVGATGALGEITSFRIDAYGHRSDGFRDLGDSKGGKIMSTLLLEPSSALSFELLADYSDQKPERYWGTPVADGRIVESLYDENYNVNDAIIRYKDTRIRGRANWQVNDWLTLSEEAFYFKTDRHWKNVESYVLDTATQTVDRSFYLEIKHNMEQIGNRLGGQISVGDHRATIGWEATQIDFKHTNNSPYGGESTVPAQNPDHGEFFSPDPTLPKFKTDTTLHAVYVEDAWTFSDNWLLLAGVRWDYADVARNELLSEANFDMTLNGVSWRLGLSYQATPDINLYAQVSSGYDPVTTIVTMNLRSKDFDLTSATQVEAGIKQRFWQGRGEWTAALYHIKKDDIITRDVDNPALSVQGGSQSSSGIELTAAIAPSENWLFEGNLALLDAEFDELIESGGADRAGNRPRNVPHEVANLWAHYRRGDWQLSLGGRYVGKRYANNANTRSLSSYTVLDANLAWKIDPRATLRLLGRNLTDKVYATTAYGSSQYMLGDGRSVELVADLKF</sequence>
<evidence type="ECO:0000256" key="12">
    <source>
        <dbReference type="SAM" id="SignalP"/>
    </source>
</evidence>
<dbReference type="Pfam" id="PF00593">
    <property type="entry name" value="TonB_dep_Rec_b-barrel"/>
    <property type="match status" value="1"/>
</dbReference>
<evidence type="ECO:0000313" key="16">
    <source>
        <dbReference type="Proteomes" id="UP000229278"/>
    </source>
</evidence>
<dbReference type="PROSITE" id="PS52016">
    <property type="entry name" value="TONB_DEPENDENT_REC_3"/>
    <property type="match status" value="1"/>
</dbReference>
<reference evidence="15 16" key="1">
    <citation type="submission" date="2017-10" db="EMBL/GenBank/DDBJ databases">
        <title>Novel microbial diversity and functional potential in the marine mammal oral microbiome.</title>
        <authorList>
            <person name="Dudek N.K."/>
            <person name="Sun C.L."/>
            <person name="Burstein D."/>
            <person name="Kantor R.S."/>
            <person name="Aliaga Goltsman D.S."/>
            <person name="Bik E.M."/>
            <person name="Thomas B.C."/>
            <person name="Banfield J.F."/>
            <person name="Relman D.A."/>
        </authorList>
    </citation>
    <scope>NUCLEOTIDE SEQUENCE [LARGE SCALE GENOMIC DNA]</scope>
    <source>
        <strain evidence="15">DOLJORAL78_50_517</strain>
    </source>
</reference>
<comment type="caution">
    <text evidence="15">The sequence shown here is derived from an EMBL/GenBank/DDBJ whole genome shotgun (WGS) entry which is preliminary data.</text>
</comment>
<keyword evidence="12" id="KW-0732">Signal</keyword>
<evidence type="ECO:0000256" key="4">
    <source>
        <dbReference type="ARBA" id="ARBA00022452"/>
    </source>
</evidence>
<name>A0A2G6PGH5_9GAMM</name>
<dbReference type="Proteomes" id="UP000229278">
    <property type="component" value="Unassembled WGS sequence"/>
</dbReference>
<evidence type="ECO:0000256" key="3">
    <source>
        <dbReference type="ARBA" id="ARBA00022448"/>
    </source>
</evidence>
<evidence type="ECO:0000256" key="1">
    <source>
        <dbReference type="ARBA" id="ARBA00004571"/>
    </source>
</evidence>
<dbReference type="PANTHER" id="PTHR32552">
    <property type="entry name" value="FERRICHROME IRON RECEPTOR-RELATED"/>
    <property type="match status" value="1"/>
</dbReference>
<dbReference type="Gene3D" id="2.170.130.10">
    <property type="entry name" value="TonB-dependent receptor, plug domain"/>
    <property type="match status" value="1"/>
</dbReference>
<protein>
    <submittedName>
        <fullName evidence="15">TonB-dependent siderophore receptor</fullName>
    </submittedName>
</protein>
<keyword evidence="9 10" id="KW-0998">Cell outer membrane</keyword>
<evidence type="ECO:0000313" key="15">
    <source>
        <dbReference type="EMBL" id="PIE83664.1"/>
    </source>
</evidence>
<keyword evidence="3 10" id="KW-0813">Transport</keyword>
<dbReference type="InterPro" id="IPR037066">
    <property type="entry name" value="Plug_dom_sf"/>
</dbReference>
<evidence type="ECO:0000259" key="14">
    <source>
        <dbReference type="Pfam" id="PF07715"/>
    </source>
</evidence>
<keyword evidence="8 15" id="KW-0675">Receptor</keyword>
<gene>
    <name evidence="15" type="ORF">CSA09_01115</name>
</gene>
<evidence type="ECO:0000256" key="2">
    <source>
        <dbReference type="ARBA" id="ARBA00009810"/>
    </source>
</evidence>
<evidence type="ECO:0000259" key="13">
    <source>
        <dbReference type="Pfam" id="PF00593"/>
    </source>
</evidence>
<keyword evidence="5 10" id="KW-0812">Transmembrane</keyword>
<evidence type="ECO:0000256" key="8">
    <source>
        <dbReference type="ARBA" id="ARBA00023170"/>
    </source>
</evidence>
<dbReference type="GO" id="GO:0009279">
    <property type="term" value="C:cell outer membrane"/>
    <property type="evidence" value="ECO:0007669"/>
    <property type="project" value="UniProtKB-SubCell"/>
</dbReference>
<comment type="similarity">
    <text evidence="2 10 11">Belongs to the TonB-dependent receptor family.</text>
</comment>
<feature type="signal peptide" evidence="12">
    <location>
        <begin position="1"/>
        <end position="44"/>
    </location>
</feature>
<dbReference type="GO" id="GO:0015891">
    <property type="term" value="P:siderophore transport"/>
    <property type="evidence" value="ECO:0007669"/>
    <property type="project" value="InterPro"/>
</dbReference>
<organism evidence="15 16">
    <name type="scientific">Candidatus Contendibacter odensensis</name>
    <dbReference type="NCBI Taxonomy" id="1400860"/>
    <lineage>
        <taxon>Bacteria</taxon>
        <taxon>Pseudomonadati</taxon>
        <taxon>Pseudomonadota</taxon>
        <taxon>Gammaproteobacteria</taxon>
        <taxon>Candidatus Competibacteraceae</taxon>
        <taxon>Candidatus Contendibacter</taxon>
    </lineage>
</organism>
<evidence type="ECO:0000256" key="5">
    <source>
        <dbReference type="ARBA" id="ARBA00022692"/>
    </source>
</evidence>
<dbReference type="InterPro" id="IPR012910">
    <property type="entry name" value="Plug_dom"/>
</dbReference>
<evidence type="ECO:0000256" key="7">
    <source>
        <dbReference type="ARBA" id="ARBA00023136"/>
    </source>
</evidence>
<dbReference type="InterPro" id="IPR039426">
    <property type="entry name" value="TonB-dep_rcpt-like"/>
</dbReference>
<keyword evidence="6 11" id="KW-0798">TonB box</keyword>
<feature type="domain" description="TonB-dependent receptor-like beta-barrel" evidence="13">
    <location>
        <begin position="271"/>
        <end position="688"/>
    </location>
</feature>
<keyword evidence="4 10" id="KW-1134">Transmembrane beta strand</keyword>
<dbReference type="Pfam" id="PF07715">
    <property type="entry name" value="Plug"/>
    <property type="match status" value="1"/>
</dbReference>
<dbReference type="GO" id="GO:0015344">
    <property type="term" value="F:siderophore uptake transmembrane transporter activity"/>
    <property type="evidence" value="ECO:0007669"/>
    <property type="project" value="TreeGrafter"/>
</dbReference>
<feature type="domain" description="TonB-dependent receptor plug" evidence="14">
    <location>
        <begin position="83"/>
        <end position="186"/>
    </location>
</feature>
<evidence type="ECO:0000256" key="9">
    <source>
        <dbReference type="ARBA" id="ARBA00023237"/>
    </source>
</evidence>
<evidence type="ECO:0000256" key="6">
    <source>
        <dbReference type="ARBA" id="ARBA00023077"/>
    </source>
</evidence>
<dbReference type="InterPro" id="IPR010105">
    <property type="entry name" value="TonB_sidphr_rcpt"/>
</dbReference>
<dbReference type="EMBL" id="PDTV01000004">
    <property type="protein sequence ID" value="PIE83664.1"/>
    <property type="molecule type" value="Genomic_DNA"/>
</dbReference>
<feature type="chain" id="PRO_5013579882" evidence="12">
    <location>
        <begin position="45"/>
        <end position="719"/>
    </location>
</feature>
<evidence type="ECO:0000256" key="10">
    <source>
        <dbReference type="PROSITE-ProRule" id="PRU01360"/>
    </source>
</evidence>
<accession>A0A2G6PGH5</accession>
<dbReference type="InterPro" id="IPR000531">
    <property type="entry name" value="Beta-barrel_TonB"/>
</dbReference>
<evidence type="ECO:0000256" key="11">
    <source>
        <dbReference type="RuleBase" id="RU003357"/>
    </source>
</evidence>
<dbReference type="NCBIfam" id="TIGR01783">
    <property type="entry name" value="TonB-siderophor"/>
    <property type="match status" value="1"/>
</dbReference>
<dbReference type="CDD" id="cd01347">
    <property type="entry name" value="ligand_gated_channel"/>
    <property type="match status" value="1"/>
</dbReference>
<comment type="subcellular location">
    <subcellularLocation>
        <location evidence="1 10">Cell outer membrane</location>
        <topology evidence="1 10">Multi-pass membrane protein</topology>
    </subcellularLocation>
</comment>
<keyword evidence="7 10" id="KW-0472">Membrane</keyword>